<evidence type="ECO:0000313" key="4">
    <source>
        <dbReference type="Proteomes" id="UP000505210"/>
    </source>
</evidence>
<keyword evidence="3" id="KW-0808">Transferase</keyword>
<dbReference type="GO" id="GO:0008168">
    <property type="term" value="F:methyltransferase activity"/>
    <property type="evidence" value="ECO:0007669"/>
    <property type="project" value="UniProtKB-KW"/>
</dbReference>
<dbReference type="Gene3D" id="3.40.50.150">
    <property type="entry name" value="Vaccinia Virus protein VP39"/>
    <property type="match status" value="1"/>
</dbReference>
<proteinExistence type="predicted"/>
<evidence type="ECO:0000259" key="1">
    <source>
        <dbReference type="Pfam" id="PF13847"/>
    </source>
</evidence>
<gene>
    <name evidence="3" type="ORF">HPC62_01220</name>
</gene>
<dbReference type="PANTHER" id="PTHR45128">
    <property type="entry name" value="METHYLTRANSFERASE TYPE 11"/>
    <property type="match status" value="1"/>
</dbReference>
<feature type="domain" description="S-adenosylmethionine-dependent methyltransferase Rv2258c-like winged HTH" evidence="2">
    <location>
        <begin position="41"/>
        <end position="115"/>
    </location>
</feature>
<dbReference type="Gene3D" id="1.10.10.10">
    <property type="entry name" value="Winged helix-like DNA-binding domain superfamily/Winged helix DNA-binding domain"/>
    <property type="match status" value="1"/>
</dbReference>
<keyword evidence="4" id="KW-1185">Reference proteome</keyword>
<dbReference type="InterPro" id="IPR036388">
    <property type="entry name" value="WH-like_DNA-bd_sf"/>
</dbReference>
<dbReference type="PANTHER" id="PTHR45128:SF1">
    <property type="entry name" value="S-ADENOSYLMETHIONINE-DEPENDENT METHYLTRANSFERASE RV2258C"/>
    <property type="match status" value="1"/>
</dbReference>
<dbReference type="Pfam" id="PF13847">
    <property type="entry name" value="Methyltransf_31"/>
    <property type="match status" value="1"/>
</dbReference>
<dbReference type="GO" id="GO:0032259">
    <property type="term" value="P:methylation"/>
    <property type="evidence" value="ECO:0007669"/>
    <property type="project" value="UniProtKB-KW"/>
</dbReference>
<dbReference type="InterPro" id="IPR029063">
    <property type="entry name" value="SAM-dependent_MTases_sf"/>
</dbReference>
<dbReference type="SUPFAM" id="SSF53335">
    <property type="entry name" value="S-adenosyl-L-methionine-dependent methyltransferases"/>
    <property type="match status" value="1"/>
</dbReference>
<dbReference type="Pfam" id="PF21320">
    <property type="entry name" value="WHD_Rv2258c"/>
    <property type="match status" value="1"/>
</dbReference>
<dbReference type="InterPro" id="IPR053173">
    <property type="entry name" value="SAM-binding_MTase"/>
</dbReference>
<dbReference type="RefSeq" id="WP_172353396.1">
    <property type="nucleotide sequence ID" value="NZ_CP053661.1"/>
</dbReference>
<dbReference type="AlphaFoldDB" id="A0A6M8B4Q1"/>
<dbReference type="InterPro" id="IPR048711">
    <property type="entry name" value="WHD_Rv2258c"/>
</dbReference>
<reference evidence="3 4" key="1">
    <citation type="submission" date="2020-05" db="EMBL/GenBank/DDBJ databases">
        <title>Complete genome sequence of of a novel Thermoleptolyngbya strain isolated from hot springs of Ganzi, Sichuan China.</title>
        <authorList>
            <person name="Tang J."/>
            <person name="Daroch M."/>
            <person name="Li L."/>
            <person name="Waleron K."/>
            <person name="Waleron M."/>
            <person name="Waleron M."/>
        </authorList>
    </citation>
    <scope>NUCLEOTIDE SEQUENCE [LARGE SCALE GENOMIC DNA]</scope>
    <source>
        <strain evidence="3 4">PKUAC-SCTA183</strain>
    </source>
</reference>
<evidence type="ECO:0000313" key="3">
    <source>
        <dbReference type="EMBL" id="QKD80972.1"/>
    </source>
</evidence>
<feature type="domain" description="Methyltransferase" evidence="1">
    <location>
        <begin position="189"/>
        <end position="301"/>
    </location>
</feature>
<organism evidence="3 4">
    <name type="scientific">Thermoleptolyngbya sichuanensis A183</name>
    <dbReference type="NCBI Taxonomy" id="2737172"/>
    <lineage>
        <taxon>Bacteria</taxon>
        <taxon>Bacillati</taxon>
        <taxon>Cyanobacteriota</taxon>
        <taxon>Cyanophyceae</taxon>
        <taxon>Oculatellales</taxon>
        <taxon>Oculatellaceae</taxon>
        <taxon>Thermoleptolyngbya</taxon>
        <taxon>Thermoleptolyngbya sichuanensis</taxon>
    </lineage>
</organism>
<sequence>MTTLQPIEQSRCDSPELDLPRFDPAKAEAFAETLVGTLNSGALALMISIGHRTELFDTLAELPPATSQQIADAAGLNERYVREWLGAMVTGRVVDYDSVTQTYSLPAEHAAFLTRAAGSDNIAVFAQYIPLLGAVEDAVLECFYKGGGVPYSAYKRFHAVMAEDSAQSVVSALFDHVLPLVPGLMEDLERGIDVLDVGCGSGRALIRMAQAYPNSRFTGYDFSPEAIAIANAAAQRYLLSNIQFQVQDAAQIDESDRYDLITTFDAIHDQAHPDRVLHNIHRALRSTGTYLMQDIHAATDVGGNLEHPVGILLYTISCLHCMSVSLAYGGIGLGAMWGQDQALQMLAEAGFETVEIKRLAHDFQNDYYIVRK</sequence>
<dbReference type="EMBL" id="CP053661">
    <property type="protein sequence ID" value="QKD80972.1"/>
    <property type="molecule type" value="Genomic_DNA"/>
</dbReference>
<dbReference type="InterPro" id="IPR025714">
    <property type="entry name" value="Methyltranfer_dom"/>
</dbReference>
<accession>A0A6M8B4Q1</accession>
<name>A0A6M8B4Q1_9CYAN</name>
<dbReference type="SUPFAM" id="SSF46785">
    <property type="entry name" value="Winged helix' DNA-binding domain"/>
    <property type="match status" value="1"/>
</dbReference>
<dbReference type="KEGG" id="theu:HPC62_01220"/>
<dbReference type="InterPro" id="IPR036390">
    <property type="entry name" value="WH_DNA-bd_sf"/>
</dbReference>
<evidence type="ECO:0000259" key="2">
    <source>
        <dbReference type="Pfam" id="PF21320"/>
    </source>
</evidence>
<dbReference type="CDD" id="cd02440">
    <property type="entry name" value="AdoMet_MTases"/>
    <property type="match status" value="1"/>
</dbReference>
<dbReference type="Proteomes" id="UP000505210">
    <property type="component" value="Chromosome"/>
</dbReference>
<protein>
    <submittedName>
        <fullName evidence="3">Methyltransferase domain-containing protein</fullName>
    </submittedName>
</protein>
<keyword evidence="3" id="KW-0489">Methyltransferase</keyword>